<keyword evidence="2" id="KW-1185">Reference proteome</keyword>
<evidence type="ECO:0000313" key="2">
    <source>
        <dbReference type="Proteomes" id="UP000245647"/>
    </source>
</evidence>
<gene>
    <name evidence="1" type="ORF">DDR33_11560</name>
</gene>
<dbReference type="RefSeq" id="WP_109415940.1">
    <property type="nucleotide sequence ID" value="NZ_QEAS01000008.1"/>
</dbReference>
<dbReference type="OrthoDB" id="1361727at2"/>
<dbReference type="Proteomes" id="UP000245647">
    <property type="component" value="Unassembled WGS sequence"/>
</dbReference>
<dbReference type="AlphaFoldDB" id="A0A2U2PGY2"/>
<proteinExistence type="predicted"/>
<comment type="caution">
    <text evidence="1">The sequence shown here is derived from an EMBL/GenBank/DDBJ whole genome shotgun (WGS) entry which is preliminary data.</text>
</comment>
<dbReference type="EMBL" id="QEAS01000008">
    <property type="protein sequence ID" value="PWG80653.1"/>
    <property type="molecule type" value="Genomic_DNA"/>
</dbReference>
<reference evidence="1 2" key="1">
    <citation type="submission" date="2018-04" db="EMBL/GenBank/DDBJ databases">
        <title>Pedobacter chongqingensis sp. nov., isolated from a rottenly hemp rope.</title>
        <authorList>
            <person name="Cai Y."/>
        </authorList>
    </citation>
    <scope>NUCLEOTIDE SEQUENCE [LARGE SCALE GENOMIC DNA]</scope>
    <source>
        <strain evidence="1 2">FJ4-8</strain>
    </source>
</reference>
<organism evidence="1 2">
    <name type="scientific">Pararcticibacter amylolyticus</name>
    <dbReference type="NCBI Taxonomy" id="2173175"/>
    <lineage>
        <taxon>Bacteria</taxon>
        <taxon>Pseudomonadati</taxon>
        <taxon>Bacteroidota</taxon>
        <taxon>Sphingobacteriia</taxon>
        <taxon>Sphingobacteriales</taxon>
        <taxon>Sphingobacteriaceae</taxon>
        <taxon>Pararcticibacter</taxon>
    </lineage>
</organism>
<sequence>MKTSKLIILLAAFSIIAFASYRLGAKKMASAGNLIKNNIQFSGKILSYSRSHNHSYGIVKIKVIESNRREFTGSDSLGVFPYRIQGDYAEFYGYIPKAISIGDLIVLNSDEQTFTYYKSGKIEAETMIFITAENENIQYVRANTAFK</sequence>
<protein>
    <submittedName>
        <fullName evidence="1">Uncharacterized protein</fullName>
    </submittedName>
</protein>
<evidence type="ECO:0000313" key="1">
    <source>
        <dbReference type="EMBL" id="PWG80653.1"/>
    </source>
</evidence>
<name>A0A2U2PGY2_9SPHI</name>
<accession>A0A2U2PGY2</accession>